<feature type="transmembrane region" description="Helical" evidence="6">
    <location>
        <begin position="7"/>
        <end position="27"/>
    </location>
</feature>
<evidence type="ECO:0000256" key="4">
    <source>
        <dbReference type="ARBA" id="ARBA00022989"/>
    </source>
</evidence>
<proteinExistence type="predicted"/>
<feature type="transmembrane region" description="Helical" evidence="6">
    <location>
        <begin position="123"/>
        <end position="145"/>
    </location>
</feature>
<evidence type="ECO:0000256" key="1">
    <source>
        <dbReference type="ARBA" id="ARBA00004651"/>
    </source>
</evidence>
<feature type="transmembrane region" description="Helical" evidence="6">
    <location>
        <begin position="157"/>
        <end position="178"/>
    </location>
</feature>
<dbReference type="PANTHER" id="PTHR39087">
    <property type="entry name" value="UPF0104 MEMBRANE PROTEIN MJ1595"/>
    <property type="match status" value="1"/>
</dbReference>
<gene>
    <name evidence="7" type="ORF">COT77_01920</name>
</gene>
<dbReference type="AlphaFoldDB" id="A0A2M6WX25"/>
<evidence type="ECO:0000313" key="7">
    <source>
        <dbReference type="EMBL" id="PIT97355.1"/>
    </source>
</evidence>
<evidence type="ECO:0000256" key="3">
    <source>
        <dbReference type="ARBA" id="ARBA00022692"/>
    </source>
</evidence>
<feature type="transmembrane region" description="Helical" evidence="6">
    <location>
        <begin position="305"/>
        <end position="326"/>
    </location>
</feature>
<evidence type="ECO:0000256" key="2">
    <source>
        <dbReference type="ARBA" id="ARBA00022475"/>
    </source>
</evidence>
<feature type="transmembrane region" description="Helical" evidence="6">
    <location>
        <begin position="282"/>
        <end position="299"/>
    </location>
</feature>
<protein>
    <recommendedName>
        <fullName evidence="9">TIGR00374 family protein</fullName>
    </recommendedName>
</protein>
<evidence type="ECO:0000313" key="8">
    <source>
        <dbReference type="Proteomes" id="UP000228596"/>
    </source>
</evidence>
<dbReference type="NCBIfam" id="TIGR00374">
    <property type="entry name" value="flippase-like domain"/>
    <property type="match status" value="1"/>
</dbReference>
<sequence>MNRSRIYQILFLVLSVVFIYIFFTHFGEFKSALVTLSGGVWYFLLAALMLQVIGIVNKGALFHALYDYFSVKDTLKKFIKIALASNFLNLVAPTAGFSGMALFVSEAKDQSVTKSKVIIINLVYYFLVYGFFLFVLLFGLFYLFFNQQLQNYQLVTAGILFGIISAMLVFLIISIRGIVRFKKLIGFLATVVNFVPKILVRRKIIEESQIRFLANETSELSRMVVGKWRGLMLPILHVALMEIIDILTLYYLFLAFGYYVYPGILITAYAVGFLFQLVSITPSGIGVVEATMIVVLTGMKVPVEIATIVVLGYRFITFWLPFFAGFEAFRMLKNGKSVPRAAT</sequence>
<organism evidence="7 8">
    <name type="scientific">Candidatus Berkelbacteria bacterium CG10_big_fil_rev_8_21_14_0_10_41_12</name>
    <dbReference type="NCBI Taxonomy" id="1974513"/>
    <lineage>
        <taxon>Bacteria</taxon>
        <taxon>Candidatus Berkelbacteria</taxon>
    </lineage>
</organism>
<feature type="transmembrane region" description="Helical" evidence="6">
    <location>
        <begin position="39"/>
        <end position="66"/>
    </location>
</feature>
<accession>A0A2M6WX25</accession>
<feature type="transmembrane region" description="Helical" evidence="6">
    <location>
        <begin position="78"/>
        <end position="103"/>
    </location>
</feature>
<keyword evidence="4 6" id="KW-1133">Transmembrane helix</keyword>
<keyword evidence="3 6" id="KW-0812">Transmembrane</keyword>
<evidence type="ECO:0008006" key="9">
    <source>
        <dbReference type="Google" id="ProtNLM"/>
    </source>
</evidence>
<feature type="transmembrane region" description="Helical" evidence="6">
    <location>
        <begin position="231"/>
        <end position="252"/>
    </location>
</feature>
<evidence type="ECO:0000256" key="5">
    <source>
        <dbReference type="ARBA" id="ARBA00023136"/>
    </source>
</evidence>
<keyword evidence="5 6" id="KW-0472">Membrane</keyword>
<comment type="caution">
    <text evidence="7">The sequence shown here is derived from an EMBL/GenBank/DDBJ whole genome shotgun (WGS) entry which is preliminary data.</text>
</comment>
<dbReference type="PANTHER" id="PTHR39087:SF2">
    <property type="entry name" value="UPF0104 MEMBRANE PROTEIN MJ1595"/>
    <property type="match status" value="1"/>
</dbReference>
<reference evidence="8" key="1">
    <citation type="submission" date="2017-09" db="EMBL/GenBank/DDBJ databases">
        <title>Depth-based differentiation of microbial function through sediment-hosted aquifers and enrichment of novel symbionts in the deep terrestrial subsurface.</title>
        <authorList>
            <person name="Probst A.J."/>
            <person name="Ladd B."/>
            <person name="Jarett J.K."/>
            <person name="Geller-Mcgrath D.E."/>
            <person name="Sieber C.M.K."/>
            <person name="Emerson J.B."/>
            <person name="Anantharaman K."/>
            <person name="Thomas B.C."/>
            <person name="Malmstrom R."/>
            <person name="Stieglmeier M."/>
            <person name="Klingl A."/>
            <person name="Woyke T."/>
            <person name="Ryan C.M."/>
            <person name="Banfield J.F."/>
        </authorList>
    </citation>
    <scope>NUCLEOTIDE SEQUENCE [LARGE SCALE GENOMIC DNA]</scope>
</reference>
<dbReference type="Proteomes" id="UP000228596">
    <property type="component" value="Unassembled WGS sequence"/>
</dbReference>
<keyword evidence="2" id="KW-1003">Cell membrane</keyword>
<dbReference type="Pfam" id="PF03706">
    <property type="entry name" value="LPG_synthase_TM"/>
    <property type="match status" value="1"/>
</dbReference>
<evidence type="ECO:0000256" key="6">
    <source>
        <dbReference type="SAM" id="Phobius"/>
    </source>
</evidence>
<comment type="subcellular location">
    <subcellularLocation>
        <location evidence="1">Cell membrane</location>
        <topology evidence="1">Multi-pass membrane protein</topology>
    </subcellularLocation>
</comment>
<dbReference type="EMBL" id="PEZV01000017">
    <property type="protein sequence ID" value="PIT97355.1"/>
    <property type="molecule type" value="Genomic_DNA"/>
</dbReference>
<name>A0A2M6WX25_9BACT</name>
<dbReference type="InterPro" id="IPR022791">
    <property type="entry name" value="L-PG_synthase/AglD"/>
</dbReference>
<dbReference type="GO" id="GO:0005886">
    <property type="term" value="C:plasma membrane"/>
    <property type="evidence" value="ECO:0007669"/>
    <property type="project" value="UniProtKB-SubCell"/>
</dbReference>